<evidence type="ECO:0000313" key="3">
    <source>
        <dbReference type="Proteomes" id="UP001344658"/>
    </source>
</evidence>
<sequence>MSEKASTLVTQAKQWATQYGDFANGPEGAALTVPLRARAAWEANDARTYAGLFVENGSELIGDTQLKGSQEVLEYLTEAFEGPYRGSRLVEEPEDIRLISDDVAVVVTQGGVVRSGETAALPENRYRAMWMIVKRDGDWRLFTHQTSPLGG</sequence>
<accession>A0ABU7PC48</accession>
<dbReference type="InterPro" id="IPR032710">
    <property type="entry name" value="NTF2-like_dom_sf"/>
</dbReference>
<proteinExistence type="predicted"/>
<dbReference type="SUPFAM" id="SSF54427">
    <property type="entry name" value="NTF2-like"/>
    <property type="match status" value="1"/>
</dbReference>
<dbReference type="EMBL" id="JAZEWV010000010">
    <property type="protein sequence ID" value="MEE4543385.1"/>
    <property type="molecule type" value="Genomic_DNA"/>
</dbReference>
<organism evidence="2 3">
    <name type="scientific">Actinacidiphila polyblastidii</name>
    <dbReference type="NCBI Taxonomy" id="3110430"/>
    <lineage>
        <taxon>Bacteria</taxon>
        <taxon>Bacillati</taxon>
        <taxon>Actinomycetota</taxon>
        <taxon>Actinomycetes</taxon>
        <taxon>Kitasatosporales</taxon>
        <taxon>Streptomycetaceae</taxon>
        <taxon>Actinacidiphila</taxon>
    </lineage>
</organism>
<feature type="domain" description="DUF4440" evidence="1">
    <location>
        <begin position="38"/>
        <end position="141"/>
    </location>
</feature>
<dbReference type="Proteomes" id="UP001344658">
    <property type="component" value="Unassembled WGS sequence"/>
</dbReference>
<dbReference type="Gene3D" id="3.10.450.50">
    <property type="match status" value="1"/>
</dbReference>
<name>A0ABU7PC48_9ACTN</name>
<dbReference type="InterPro" id="IPR027843">
    <property type="entry name" value="DUF4440"/>
</dbReference>
<protein>
    <submittedName>
        <fullName evidence="2">SgcJ/EcaC family oxidoreductase</fullName>
    </submittedName>
</protein>
<gene>
    <name evidence="2" type="ORF">V2S66_15570</name>
</gene>
<dbReference type="NCBIfam" id="TIGR02246">
    <property type="entry name" value="SgcJ/EcaC family oxidoreductase"/>
    <property type="match status" value="1"/>
</dbReference>
<evidence type="ECO:0000259" key="1">
    <source>
        <dbReference type="Pfam" id="PF14534"/>
    </source>
</evidence>
<dbReference type="Pfam" id="PF14534">
    <property type="entry name" value="DUF4440"/>
    <property type="match status" value="1"/>
</dbReference>
<comment type="caution">
    <text evidence="2">The sequence shown here is derived from an EMBL/GenBank/DDBJ whole genome shotgun (WGS) entry which is preliminary data.</text>
</comment>
<dbReference type="RefSeq" id="WP_330795740.1">
    <property type="nucleotide sequence ID" value="NZ_JAZEWV010000010.1"/>
</dbReference>
<reference evidence="2 3" key="1">
    <citation type="submission" date="2023-12" db="EMBL/GenBank/DDBJ databases">
        <title>Streptomyces sp. V4-01.</title>
        <authorList>
            <person name="Somphong A."/>
            <person name="Phongsopitanun W."/>
        </authorList>
    </citation>
    <scope>NUCLEOTIDE SEQUENCE [LARGE SCALE GENOMIC DNA]</scope>
    <source>
        <strain evidence="2 3">V4-01</strain>
    </source>
</reference>
<dbReference type="InterPro" id="IPR011944">
    <property type="entry name" value="Steroid_delta5-4_isomerase"/>
</dbReference>
<keyword evidence="3" id="KW-1185">Reference proteome</keyword>
<evidence type="ECO:0000313" key="2">
    <source>
        <dbReference type="EMBL" id="MEE4543385.1"/>
    </source>
</evidence>